<dbReference type="PANTHER" id="PTHR42682:SF5">
    <property type="entry name" value="HYDROGENASE-4 COMPONENT F"/>
    <property type="match status" value="1"/>
</dbReference>
<feature type="transmembrane region" description="Helical" evidence="8">
    <location>
        <begin position="435"/>
        <end position="457"/>
    </location>
</feature>
<keyword evidence="2" id="KW-1003">Cell membrane</keyword>
<reference evidence="12" key="1">
    <citation type="submission" date="2019-06" db="EMBL/GenBank/DDBJ databases">
        <title>Alistipes onderdonkii subsp. vulgaris subsp. nov., Alistipes dispar sp. nov. and Alistipes communis sp. nov., isolated from human faeces, and creation of Alistipes onderdonkii subsp. onderdonkii subsp. nov.</title>
        <authorList>
            <person name="Sakamoto M."/>
            <person name="Ikeyama N."/>
            <person name="Ogata Y."/>
            <person name="Suda W."/>
            <person name="Iino T."/>
            <person name="Hattori M."/>
            <person name="Ohkuma M."/>
        </authorList>
    </citation>
    <scope>NUCLEOTIDE SEQUENCE [LARGE SCALE GENOMIC DNA]</scope>
    <source>
        <strain evidence="12">5CPEGH6</strain>
    </source>
</reference>
<keyword evidence="6 8" id="KW-0472">Membrane</keyword>
<feature type="domain" description="NADH:quinone oxidoreductase/Mrp antiporter transmembrane" evidence="10">
    <location>
        <begin position="113"/>
        <end position="402"/>
    </location>
</feature>
<keyword evidence="12" id="KW-1185">Reference proteome</keyword>
<feature type="signal peptide" evidence="9">
    <location>
        <begin position="1"/>
        <end position="18"/>
    </location>
</feature>
<feature type="transmembrane region" description="Helical" evidence="8">
    <location>
        <begin position="61"/>
        <end position="79"/>
    </location>
</feature>
<evidence type="ECO:0000256" key="6">
    <source>
        <dbReference type="ARBA" id="ARBA00023136"/>
    </source>
</evidence>
<sequence>MMLFYLIASILAASAAFAARNERQIAAAGAAFYAVQAVFVLCIFAGGLYGTDSLGVFSFDAAGTLFHILLVVVSAFAFAHSEAYLHGSDLRQTRTYSALLMLLTTAISGAYFASNLAVTWIFLEATTLCSAGIIYHRRTAQTLEAAWKYVFVCSTGIAMAYLGILLLAAATKCESLSYEAVAAAAAGGNALYLKTAFLLILCGYSCKVELFPLYTVGVDANFAAPSPASALISTGLVNAGFLAVLRVYRILAATEVFPWVRSVLLVVGVLSLAIGALFLRRTNNYKRFLSYSTVENMGIAAIGLGIGGAGVWAAVFHVVCHTLIKSSLFLQMAVVRQVYNGYRINRIGDYIHINRVGAVGLLAGMVVVMAFPPSPLFVSELAILREVIAAGKWWLVGVMLLLLCIVIYSFCVRMLRLCYQPNQDELHPSKADRKLSWSALTLLLAAIVVGVWQPAFLERLIAQIVSL</sequence>
<dbReference type="AlphaFoldDB" id="A0A4Y1WZ07"/>
<dbReference type="Proteomes" id="UP000319374">
    <property type="component" value="Chromosome"/>
</dbReference>
<dbReference type="KEGG" id="ada:A5CPEGH6_06430"/>
<keyword evidence="5" id="KW-0560">Oxidoreductase</keyword>
<evidence type="ECO:0000256" key="5">
    <source>
        <dbReference type="ARBA" id="ARBA00023002"/>
    </source>
</evidence>
<evidence type="ECO:0000256" key="7">
    <source>
        <dbReference type="RuleBase" id="RU000320"/>
    </source>
</evidence>
<protein>
    <submittedName>
        <fullName evidence="11">Hydrogenase</fullName>
    </submittedName>
</protein>
<dbReference type="GO" id="GO:0016491">
    <property type="term" value="F:oxidoreductase activity"/>
    <property type="evidence" value="ECO:0007669"/>
    <property type="project" value="UniProtKB-KW"/>
</dbReference>
<evidence type="ECO:0000256" key="2">
    <source>
        <dbReference type="ARBA" id="ARBA00022475"/>
    </source>
</evidence>
<comment type="subcellular location">
    <subcellularLocation>
        <location evidence="1">Cell membrane</location>
        <topology evidence="1">Multi-pass membrane protein</topology>
    </subcellularLocation>
    <subcellularLocation>
        <location evidence="7">Membrane</location>
        <topology evidence="7">Multi-pass membrane protein</topology>
    </subcellularLocation>
</comment>
<feature type="chain" id="PRO_5021364856" evidence="9">
    <location>
        <begin position="19"/>
        <end position="467"/>
    </location>
</feature>
<evidence type="ECO:0000256" key="4">
    <source>
        <dbReference type="ARBA" id="ARBA00022989"/>
    </source>
</evidence>
<evidence type="ECO:0000256" key="3">
    <source>
        <dbReference type="ARBA" id="ARBA00022692"/>
    </source>
</evidence>
<evidence type="ECO:0000259" key="10">
    <source>
        <dbReference type="Pfam" id="PF00361"/>
    </source>
</evidence>
<dbReference type="InterPro" id="IPR052175">
    <property type="entry name" value="ComplexI-like_HydComp"/>
</dbReference>
<feature type="transmembrane region" description="Helical" evidence="8">
    <location>
        <begin position="353"/>
        <end position="373"/>
    </location>
</feature>
<keyword evidence="9" id="KW-0732">Signal</keyword>
<organism evidence="11 12">
    <name type="scientific">Alistipes dispar</name>
    <dbReference type="NCBI Taxonomy" id="2585119"/>
    <lineage>
        <taxon>Bacteria</taxon>
        <taxon>Pseudomonadati</taxon>
        <taxon>Bacteroidota</taxon>
        <taxon>Bacteroidia</taxon>
        <taxon>Bacteroidales</taxon>
        <taxon>Rikenellaceae</taxon>
        <taxon>Alistipes</taxon>
    </lineage>
</organism>
<feature type="transmembrane region" description="Helical" evidence="8">
    <location>
        <begin position="299"/>
        <end position="324"/>
    </location>
</feature>
<keyword evidence="3 7" id="KW-0812">Transmembrane</keyword>
<dbReference type="EMBL" id="AP019736">
    <property type="protein sequence ID" value="BBL06005.1"/>
    <property type="molecule type" value="Genomic_DNA"/>
</dbReference>
<dbReference type="Pfam" id="PF00361">
    <property type="entry name" value="Proton_antipo_M"/>
    <property type="match status" value="1"/>
</dbReference>
<proteinExistence type="predicted"/>
<evidence type="ECO:0000256" key="9">
    <source>
        <dbReference type="SAM" id="SignalP"/>
    </source>
</evidence>
<feature type="transmembrane region" description="Helical" evidence="8">
    <location>
        <begin position="393"/>
        <end position="415"/>
    </location>
</feature>
<keyword evidence="4 8" id="KW-1133">Transmembrane helix</keyword>
<feature type="transmembrane region" description="Helical" evidence="8">
    <location>
        <begin position="28"/>
        <end position="49"/>
    </location>
</feature>
<feature type="transmembrane region" description="Helical" evidence="8">
    <location>
        <begin position="99"/>
        <end position="125"/>
    </location>
</feature>
<dbReference type="RefSeq" id="WP_232522922.1">
    <property type="nucleotide sequence ID" value="NZ_AP019736.1"/>
</dbReference>
<gene>
    <name evidence="11" type="primary">ehrD</name>
    <name evidence="11" type="ORF">A5CPEGH6_06430</name>
</gene>
<feature type="transmembrane region" description="Helical" evidence="8">
    <location>
        <begin position="259"/>
        <end position="279"/>
    </location>
</feature>
<feature type="transmembrane region" description="Helical" evidence="8">
    <location>
        <begin position="228"/>
        <end position="247"/>
    </location>
</feature>
<dbReference type="PANTHER" id="PTHR42682">
    <property type="entry name" value="HYDROGENASE-4 COMPONENT F"/>
    <property type="match status" value="1"/>
</dbReference>
<accession>A0A4Y1WZ07</accession>
<dbReference type="GeneID" id="98672619"/>
<dbReference type="InterPro" id="IPR001750">
    <property type="entry name" value="ND/Mrp_TM"/>
</dbReference>
<name>A0A4Y1WZ07_9BACT</name>
<evidence type="ECO:0000313" key="11">
    <source>
        <dbReference type="EMBL" id="BBL06005.1"/>
    </source>
</evidence>
<feature type="transmembrane region" description="Helical" evidence="8">
    <location>
        <begin position="146"/>
        <end position="170"/>
    </location>
</feature>
<evidence type="ECO:0000313" key="12">
    <source>
        <dbReference type="Proteomes" id="UP000319374"/>
    </source>
</evidence>
<evidence type="ECO:0000256" key="8">
    <source>
        <dbReference type="SAM" id="Phobius"/>
    </source>
</evidence>
<dbReference type="GO" id="GO:0005886">
    <property type="term" value="C:plasma membrane"/>
    <property type="evidence" value="ECO:0007669"/>
    <property type="project" value="UniProtKB-SubCell"/>
</dbReference>
<evidence type="ECO:0000256" key="1">
    <source>
        <dbReference type="ARBA" id="ARBA00004651"/>
    </source>
</evidence>